<dbReference type="EMBL" id="MRZV01001167">
    <property type="protein sequence ID" value="PIK40062.1"/>
    <property type="molecule type" value="Genomic_DNA"/>
</dbReference>
<dbReference type="OrthoDB" id="10015792at2759"/>
<keyword evidence="2" id="KW-1185">Reference proteome</keyword>
<reference evidence="1 2" key="1">
    <citation type="journal article" date="2017" name="PLoS Biol.">
        <title>The sea cucumber genome provides insights into morphological evolution and visceral regeneration.</title>
        <authorList>
            <person name="Zhang X."/>
            <person name="Sun L."/>
            <person name="Yuan J."/>
            <person name="Sun Y."/>
            <person name="Gao Y."/>
            <person name="Zhang L."/>
            <person name="Li S."/>
            <person name="Dai H."/>
            <person name="Hamel J.F."/>
            <person name="Liu C."/>
            <person name="Yu Y."/>
            <person name="Liu S."/>
            <person name="Lin W."/>
            <person name="Guo K."/>
            <person name="Jin S."/>
            <person name="Xu P."/>
            <person name="Storey K.B."/>
            <person name="Huan P."/>
            <person name="Zhang T."/>
            <person name="Zhou Y."/>
            <person name="Zhang J."/>
            <person name="Lin C."/>
            <person name="Li X."/>
            <person name="Xing L."/>
            <person name="Huo D."/>
            <person name="Sun M."/>
            <person name="Wang L."/>
            <person name="Mercier A."/>
            <person name="Li F."/>
            <person name="Yang H."/>
            <person name="Xiang J."/>
        </authorList>
    </citation>
    <scope>NUCLEOTIDE SEQUENCE [LARGE SCALE GENOMIC DNA]</scope>
    <source>
        <strain evidence="1">Shaxun</strain>
        <tissue evidence="1">Muscle</tissue>
    </source>
</reference>
<name>A0A2G8JWF0_STIJA</name>
<gene>
    <name evidence="1" type="ORF">BSL78_23090</name>
</gene>
<organism evidence="1 2">
    <name type="scientific">Stichopus japonicus</name>
    <name type="common">Sea cucumber</name>
    <dbReference type="NCBI Taxonomy" id="307972"/>
    <lineage>
        <taxon>Eukaryota</taxon>
        <taxon>Metazoa</taxon>
        <taxon>Echinodermata</taxon>
        <taxon>Eleutherozoa</taxon>
        <taxon>Echinozoa</taxon>
        <taxon>Holothuroidea</taxon>
        <taxon>Aspidochirotacea</taxon>
        <taxon>Aspidochirotida</taxon>
        <taxon>Stichopodidae</taxon>
        <taxon>Apostichopus</taxon>
    </lineage>
</organism>
<sequence>MSKCSVESLHYFSFTGNCRESPESTADFVHGSNDRGSDLSAVTKRVVEELPDLQRQVLMTEEKNERKGSPQLFKFFKLVTSVHCQCGQVLAVRPSDLKLIFHVMKLMSLSVVEGESRLSAEEMLTTMNYISSVLLQALNSQDSRATSMMISSEPLLNLLHRTITESKSKSLDVIFSAPKKLRYQSLCVVALLVKSCADFKLKPGHIMKFEVEFILGSLMDKDICVKVVCLQFLTTLLDLEFKSQIVGLLPQHSQPRQGEDAGLELSAATIRSLFFLLQNIILQGSDFLSWNCVQCLSSLLRYIRQRSKQLSDHLAQQPWNEFLINSCMDFYGDTCPSSWLFKLIPLFPTLVSHKKLESLITTAMKQNTATVDHRMLASLLFLLHGKWDQLNSNQKFVDTTKQWLEGLSATITTVASTEITPVEMLYPLISCKIISSITNKIKMISKTHRWC</sequence>
<dbReference type="PANTHER" id="PTHR12044">
    <property type="entry name" value="BCL2 INTERACTING MEDIATOR OF CELL DEATH"/>
    <property type="match status" value="1"/>
</dbReference>
<dbReference type="PANTHER" id="PTHR12044:SF14">
    <property type="entry name" value="MEIOTIC DOUBLE-STRANDED BREAK FORMATION PROTEIN 1"/>
    <property type="match status" value="1"/>
</dbReference>
<accession>A0A2G8JWF0</accession>
<evidence type="ECO:0000313" key="1">
    <source>
        <dbReference type="EMBL" id="PIK40062.1"/>
    </source>
</evidence>
<proteinExistence type="predicted"/>
<protein>
    <submittedName>
        <fullName evidence="1">Putative meiosis inhibitor protein 1</fullName>
    </submittedName>
</protein>
<dbReference type="InterPro" id="IPR052133">
    <property type="entry name" value="Immune_Signaling-Apoptosis_Reg"/>
</dbReference>
<evidence type="ECO:0000313" key="2">
    <source>
        <dbReference type="Proteomes" id="UP000230750"/>
    </source>
</evidence>
<dbReference type="STRING" id="307972.A0A2G8JWF0"/>
<dbReference type="Proteomes" id="UP000230750">
    <property type="component" value="Unassembled WGS sequence"/>
</dbReference>
<dbReference type="GO" id="GO:0007127">
    <property type="term" value="P:meiosis I"/>
    <property type="evidence" value="ECO:0007669"/>
    <property type="project" value="TreeGrafter"/>
</dbReference>
<dbReference type="AlphaFoldDB" id="A0A2G8JWF0"/>
<comment type="caution">
    <text evidence="1">The sequence shown here is derived from an EMBL/GenBank/DDBJ whole genome shotgun (WGS) entry which is preliminary data.</text>
</comment>